<keyword evidence="2" id="KW-1185">Reference proteome</keyword>
<accession>A0A0B0NH40</accession>
<reference evidence="2" key="1">
    <citation type="submission" date="2014-09" db="EMBL/GenBank/DDBJ databases">
        <authorList>
            <person name="Mudge J."/>
            <person name="Ramaraj T."/>
            <person name="Lindquist I.E."/>
            <person name="Bharti A.K."/>
            <person name="Sundararajan A."/>
            <person name="Cameron C.T."/>
            <person name="Woodward J.E."/>
            <person name="May G.D."/>
            <person name="Brubaker C."/>
            <person name="Broadhvest J."/>
            <person name="Wilkins T.A."/>
        </authorList>
    </citation>
    <scope>NUCLEOTIDE SEQUENCE</scope>
    <source>
        <strain evidence="2">cv. AKA8401</strain>
    </source>
</reference>
<protein>
    <submittedName>
        <fullName evidence="1">Uncharacterized protein</fullName>
    </submittedName>
</protein>
<proteinExistence type="predicted"/>
<evidence type="ECO:0000313" key="1">
    <source>
        <dbReference type="EMBL" id="KHG11124.1"/>
    </source>
</evidence>
<gene>
    <name evidence="1" type="ORF">F383_15937</name>
</gene>
<sequence length="43" mass="4884">MLHGRVSPGVDIEMKSVCITRSHPWACNRLCGTSQYTLNWYTA</sequence>
<dbReference type="EMBL" id="KN395287">
    <property type="protein sequence ID" value="KHG11124.1"/>
    <property type="molecule type" value="Genomic_DNA"/>
</dbReference>
<evidence type="ECO:0000313" key="2">
    <source>
        <dbReference type="Proteomes" id="UP000032142"/>
    </source>
</evidence>
<dbReference type="Proteomes" id="UP000032142">
    <property type="component" value="Unassembled WGS sequence"/>
</dbReference>
<dbReference type="AlphaFoldDB" id="A0A0B0NH40"/>
<name>A0A0B0NH40_GOSAR</name>
<organism evidence="1 2">
    <name type="scientific">Gossypium arboreum</name>
    <name type="common">Tree cotton</name>
    <name type="synonym">Gossypium nanking</name>
    <dbReference type="NCBI Taxonomy" id="29729"/>
    <lineage>
        <taxon>Eukaryota</taxon>
        <taxon>Viridiplantae</taxon>
        <taxon>Streptophyta</taxon>
        <taxon>Embryophyta</taxon>
        <taxon>Tracheophyta</taxon>
        <taxon>Spermatophyta</taxon>
        <taxon>Magnoliopsida</taxon>
        <taxon>eudicotyledons</taxon>
        <taxon>Gunneridae</taxon>
        <taxon>Pentapetalae</taxon>
        <taxon>rosids</taxon>
        <taxon>malvids</taxon>
        <taxon>Malvales</taxon>
        <taxon>Malvaceae</taxon>
        <taxon>Malvoideae</taxon>
        <taxon>Gossypium</taxon>
    </lineage>
</organism>